<evidence type="ECO:0000313" key="3">
    <source>
        <dbReference type="Proteomes" id="UP000295497"/>
    </source>
</evidence>
<reference evidence="2 3" key="1">
    <citation type="submission" date="2015-09" db="EMBL/GenBank/DDBJ databases">
        <title>Sorangium comparison.</title>
        <authorList>
            <person name="Zaburannyi N."/>
            <person name="Bunk B."/>
            <person name="Overmann J."/>
            <person name="Mueller R."/>
        </authorList>
    </citation>
    <scope>NUCLEOTIDE SEQUENCE [LARGE SCALE GENOMIC DNA]</scope>
    <source>
        <strain evidence="2 3">So ce836</strain>
    </source>
</reference>
<dbReference type="EMBL" id="CP012672">
    <property type="protein sequence ID" value="AUX30025.1"/>
    <property type="molecule type" value="Genomic_DNA"/>
</dbReference>
<feature type="compositionally biased region" description="Gly residues" evidence="1">
    <location>
        <begin position="374"/>
        <end position="391"/>
    </location>
</feature>
<evidence type="ECO:0000313" key="2">
    <source>
        <dbReference type="EMBL" id="AUX30025.1"/>
    </source>
</evidence>
<sequence length="534" mass="50579">MNREVSRTRHRLGCRFAATLLLGSVAIGIQVSGCSYDDPCAAKLVGCPLGVGGNGGTGGDGGGGGIVPPPAGCDPEIAEGGVDEGCGVFVAANGRGGADGTKTEPLKSINEAIELAVSGGSKRVYLCATDEDEPFDEAVTVPAGVTLYGGLNCSANWELDRTSKTHLTAPQRDVPLRLNASNGTVRILDLHVKAKPIVIDFDDPDYAENYGKSSIAAIADGGSGEVENGSVEFVRCTLEADEAAPGAPGVPFTSGSQRAAQGQDGSAGNKACTAALVPANAPPQNDCGTPDDPSDDSIGGTGGSGTAAQAGAGSAGSPGETENLNGGTRGTGTCGDGRLGRNGEDGGPGANASGKGKLSSDGYTGSAGEDGKPGTPGQGGGGGAGARGGSGACPAGSPGTGGASGGSGGAGGCGGKGGKGGGPGGASIALVSIHAKLSFQEVQLIAKAGGTGGGGAAGQAGGLGGESGPGGEGPTTMSTGCIGGIGGNGGNGGTGGKGGDGHSLGIAYVGTPPPSEGVTIDAQGNDETVKFDDP</sequence>
<feature type="compositionally biased region" description="Gly residues" evidence="1">
    <location>
        <begin position="451"/>
        <end position="473"/>
    </location>
</feature>
<dbReference type="SUPFAM" id="SSF51126">
    <property type="entry name" value="Pectin lyase-like"/>
    <property type="match status" value="1"/>
</dbReference>
<feature type="compositionally biased region" description="Polar residues" evidence="1">
    <location>
        <begin position="253"/>
        <end position="266"/>
    </location>
</feature>
<feature type="region of interest" description="Disordered" evidence="1">
    <location>
        <begin position="245"/>
        <end position="269"/>
    </location>
</feature>
<organism evidence="2 3">
    <name type="scientific">Sorangium cellulosum</name>
    <name type="common">Polyangium cellulosum</name>
    <dbReference type="NCBI Taxonomy" id="56"/>
    <lineage>
        <taxon>Bacteria</taxon>
        <taxon>Pseudomonadati</taxon>
        <taxon>Myxococcota</taxon>
        <taxon>Polyangia</taxon>
        <taxon>Polyangiales</taxon>
        <taxon>Polyangiaceae</taxon>
        <taxon>Sorangium</taxon>
    </lineage>
</organism>
<feature type="region of interest" description="Disordered" evidence="1">
    <location>
        <begin position="451"/>
        <end position="534"/>
    </location>
</feature>
<proteinExistence type="predicted"/>
<name>A0A4P2QJC1_SORCE</name>
<dbReference type="InterPro" id="IPR011050">
    <property type="entry name" value="Pectin_lyase_fold/virulence"/>
</dbReference>
<protein>
    <recommendedName>
        <fullName evidence="4">PE-PGRS family protein</fullName>
    </recommendedName>
</protein>
<feature type="compositionally biased region" description="Gly residues" evidence="1">
    <location>
        <begin position="398"/>
        <end position="421"/>
    </location>
</feature>
<evidence type="ECO:0008006" key="4">
    <source>
        <dbReference type="Google" id="ProtNLM"/>
    </source>
</evidence>
<evidence type="ECO:0000256" key="1">
    <source>
        <dbReference type="SAM" id="MobiDB-lite"/>
    </source>
</evidence>
<feature type="region of interest" description="Disordered" evidence="1">
    <location>
        <begin position="281"/>
        <end position="421"/>
    </location>
</feature>
<gene>
    <name evidence="2" type="ORF">SOCE836_021200</name>
</gene>
<accession>A0A4P2QJC1</accession>
<dbReference type="Proteomes" id="UP000295497">
    <property type="component" value="Chromosome"/>
</dbReference>
<feature type="compositionally biased region" description="Gly residues" evidence="1">
    <location>
        <begin position="481"/>
        <end position="502"/>
    </location>
</feature>
<dbReference type="RefSeq" id="WP_129574082.1">
    <property type="nucleotide sequence ID" value="NZ_CP012672.1"/>
</dbReference>
<feature type="compositionally biased region" description="Gly residues" evidence="1">
    <location>
        <begin position="327"/>
        <end position="337"/>
    </location>
</feature>
<dbReference type="AlphaFoldDB" id="A0A4P2QJC1"/>
<feature type="compositionally biased region" description="Low complexity" evidence="1">
    <location>
        <begin position="306"/>
        <end position="326"/>
    </location>
</feature>